<protein>
    <submittedName>
        <fullName evidence="1">Uncharacterized protein</fullName>
    </submittedName>
</protein>
<accession>A0A7X0J5L2</accession>
<reference evidence="1 2" key="1">
    <citation type="submission" date="2020-08" db="EMBL/GenBank/DDBJ databases">
        <title>Genomic Encyclopedia of Type Strains, Phase IV (KMG-V): Genome sequencing to study the core and pangenomes of soil and plant-associated prokaryotes.</title>
        <authorList>
            <person name="Whitman W."/>
        </authorList>
    </citation>
    <scope>NUCLEOTIDE SEQUENCE [LARGE SCALE GENOMIC DNA]</scope>
    <source>
        <strain evidence="1 2">M2T3</strain>
    </source>
</reference>
<evidence type="ECO:0000313" key="1">
    <source>
        <dbReference type="EMBL" id="MBB6501308.1"/>
    </source>
</evidence>
<evidence type="ECO:0000313" key="2">
    <source>
        <dbReference type="Proteomes" id="UP000521017"/>
    </source>
</evidence>
<dbReference type="RefSeq" id="WP_184626928.1">
    <property type="nucleotide sequence ID" value="NZ_JACHCC010000009.1"/>
</dbReference>
<dbReference type="InterPro" id="IPR046733">
    <property type="entry name" value="DUF6625"/>
</dbReference>
<sequence>MKMHKICFIYCYFGPLPWYFKYFLHSCKYNSTVNFILFTDAEISEELPPNFKVVSITLKDLRQLIDHKIQIKTNFTDAYKLCDFKPVYGDIFSDYLNGYDFWGHGDIDLIFGDIRSFFTPQILNENDVICVRREYVTGFLTVYKNNETINRLYRESRDYRKILEDAEHYCFDECGSTFYELMCGKSIFETSAQIESMTHIVKKFENAGKIKAHFEMCCVEDLPGKMEWIDGKLFFTKTSGLNSTKIDWNNGSLHNERKEVILYHLIKFKKLKYFYIPKWKEIPKKFFIHKRSFSTFHYSSVIGRLSNFLLDKRSDFGVEMEFMSKWLPAVFRTGNQKRKNAIHKYRLEDTEDDEFITVEFNNRGVFCEMGNAQSVGRKSRCYCISASKYISLIYRIEIEFQDVHTVICREPSQTSPSWPQIFLFEH</sequence>
<gene>
    <name evidence="1" type="ORF">HDF25_003475</name>
</gene>
<dbReference type="Proteomes" id="UP000521017">
    <property type="component" value="Unassembled WGS sequence"/>
</dbReference>
<name>A0A7X0J5L2_9SPHI</name>
<dbReference type="EMBL" id="JACHCC010000009">
    <property type="protein sequence ID" value="MBB6501308.1"/>
    <property type="molecule type" value="Genomic_DNA"/>
</dbReference>
<comment type="caution">
    <text evidence="1">The sequence shown here is derived from an EMBL/GenBank/DDBJ whole genome shotgun (WGS) entry which is preliminary data.</text>
</comment>
<dbReference type="AlphaFoldDB" id="A0A7X0J5L2"/>
<proteinExistence type="predicted"/>
<organism evidence="1 2">
    <name type="scientific">Pedobacter cryoconitis</name>
    <dbReference type="NCBI Taxonomy" id="188932"/>
    <lineage>
        <taxon>Bacteria</taxon>
        <taxon>Pseudomonadati</taxon>
        <taxon>Bacteroidota</taxon>
        <taxon>Sphingobacteriia</taxon>
        <taxon>Sphingobacteriales</taxon>
        <taxon>Sphingobacteriaceae</taxon>
        <taxon>Pedobacter</taxon>
    </lineage>
</organism>
<dbReference type="Pfam" id="PF20330">
    <property type="entry name" value="DUF6625"/>
    <property type="match status" value="1"/>
</dbReference>